<dbReference type="Gene3D" id="3.30.450.80">
    <property type="entry name" value="Transcription factor LuxR-like, autoinducer-binding domain"/>
    <property type="match status" value="1"/>
</dbReference>
<dbReference type="PROSITE" id="PS50043">
    <property type="entry name" value="HTH_LUXR_2"/>
    <property type="match status" value="1"/>
</dbReference>
<dbReference type="Gene3D" id="1.10.10.10">
    <property type="entry name" value="Winged helix-like DNA-binding domain superfamily/Winged helix DNA-binding domain"/>
    <property type="match status" value="1"/>
</dbReference>
<comment type="caution">
    <text evidence="5">The sequence shown here is derived from an EMBL/GenBank/DDBJ whole genome shotgun (WGS) entry which is preliminary data.</text>
</comment>
<dbReference type="InterPro" id="IPR005143">
    <property type="entry name" value="TF_LuxR_autoind-bd_dom"/>
</dbReference>
<dbReference type="SMART" id="SM00421">
    <property type="entry name" value="HTH_LUXR"/>
    <property type="match status" value="1"/>
</dbReference>
<dbReference type="GO" id="GO:0006355">
    <property type="term" value="P:regulation of DNA-templated transcription"/>
    <property type="evidence" value="ECO:0007669"/>
    <property type="project" value="InterPro"/>
</dbReference>
<dbReference type="PANTHER" id="PTHR44688">
    <property type="entry name" value="DNA-BINDING TRANSCRIPTIONAL ACTIVATOR DEVR_DOSR"/>
    <property type="match status" value="1"/>
</dbReference>
<evidence type="ECO:0000259" key="4">
    <source>
        <dbReference type="PROSITE" id="PS50043"/>
    </source>
</evidence>
<dbReference type="InterPro" id="IPR000792">
    <property type="entry name" value="Tscrpt_reg_LuxR_C"/>
</dbReference>
<name>A0A3M2VST6_PSESI</name>
<protein>
    <submittedName>
        <fullName evidence="5">Transcriptional regulator PsyR</fullName>
    </submittedName>
</protein>
<dbReference type="SUPFAM" id="SSF46894">
    <property type="entry name" value="C-terminal effector domain of the bipartite response regulators"/>
    <property type="match status" value="1"/>
</dbReference>
<dbReference type="InterPro" id="IPR016032">
    <property type="entry name" value="Sig_transdc_resp-reg_C-effctor"/>
</dbReference>
<keyword evidence="2" id="KW-0238">DNA-binding</keyword>
<dbReference type="Pfam" id="PF03472">
    <property type="entry name" value="Autoind_bind"/>
    <property type="match status" value="1"/>
</dbReference>
<dbReference type="CDD" id="cd06170">
    <property type="entry name" value="LuxR_C_like"/>
    <property type="match status" value="1"/>
</dbReference>
<dbReference type="EMBL" id="RBNR01000217">
    <property type="protein sequence ID" value="RML42325.1"/>
    <property type="molecule type" value="Genomic_DNA"/>
</dbReference>
<evidence type="ECO:0000256" key="3">
    <source>
        <dbReference type="ARBA" id="ARBA00023163"/>
    </source>
</evidence>
<dbReference type="GO" id="GO:0003677">
    <property type="term" value="F:DNA binding"/>
    <property type="evidence" value="ECO:0007669"/>
    <property type="project" value="UniProtKB-KW"/>
</dbReference>
<reference evidence="5 6" key="1">
    <citation type="submission" date="2018-08" db="EMBL/GenBank/DDBJ databases">
        <title>Recombination of ecologically and evolutionarily significant loci maintains genetic cohesion in the Pseudomonas syringae species complex.</title>
        <authorList>
            <person name="Dillon M."/>
            <person name="Thakur S."/>
            <person name="Almeida R.N.D."/>
            <person name="Weir B.S."/>
            <person name="Guttman D.S."/>
        </authorList>
    </citation>
    <scope>NUCLEOTIDE SEQUENCE [LARGE SCALE GENOMIC DNA]</scope>
    <source>
        <strain evidence="5 6">ICMP 3883</strain>
    </source>
</reference>
<evidence type="ECO:0000256" key="2">
    <source>
        <dbReference type="ARBA" id="ARBA00023125"/>
    </source>
</evidence>
<accession>A0A3M2VST6</accession>
<gene>
    <name evidence="5" type="ORF">ALQ95_02954</name>
</gene>
<keyword evidence="1" id="KW-0805">Transcription regulation</keyword>
<dbReference type="PROSITE" id="PS00622">
    <property type="entry name" value="HTH_LUXR_1"/>
    <property type="match status" value="1"/>
</dbReference>
<keyword evidence="3" id="KW-0804">Transcription</keyword>
<evidence type="ECO:0000256" key="1">
    <source>
        <dbReference type="ARBA" id="ARBA00023015"/>
    </source>
</evidence>
<dbReference type="InterPro" id="IPR036693">
    <property type="entry name" value="TF_LuxR_autoind-bd_dom_sf"/>
</dbReference>
<dbReference type="Pfam" id="PF00196">
    <property type="entry name" value="GerE"/>
    <property type="match status" value="1"/>
</dbReference>
<organism evidence="5 6">
    <name type="scientific">Pseudomonas syringae pv. ribicola</name>
    <dbReference type="NCBI Taxonomy" id="55398"/>
    <lineage>
        <taxon>Bacteria</taxon>
        <taxon>Pseudomonadati</taxon>
        <taxon>Pseudomonadota</taxon>
        <taxon>Gammaproteobacteria</taxon>
        <taxon>Pseudomonadales</taxon>
        <taxon>Pseudomonadaceae</taxon>
        <taxon>Pseudomonas</taxon>
    </lineage>
</organism>
<dbReference type="Proteomes" id="UP000280292">
    <property type="component" value="Unassembled WGS sequence"/>
</dbReference>
<dbReference type="AlphaFoldDB" id="A0A3M2VST6"/>
<evidence type="ECO:0000313" key="6">
    <source>
        <dbReference type="Proteomes" id="UP000280292"/>
    </source>
</evidence>
<dbReference type="PRINTS" id="PR00038">
    <property type="entry name" value="HTHLUXR"/>
</dbReference>
<dbReference type="PANTHER" id="PTHR44688:SF16">
    <property type="entry name" value="DNA-BINDING TRANSCRIPTIONAL ACTIVATOR DEVR_DOSR"/>
    <property type="match status" value="1"/>
</dbReference>
<proteinExistence type="predicted"/>
<evidence type="ECO:0000313" key="5">
    <source>
        <dbReference type="EMBL" id="RML42325.1"/>
    </source>
</evidence>
<feature type="domain" description="HTH luxR-type" evidence="4">
    <location>
        <begin position="195"/>
        <end position="260"/>
    </location>
</feature>
<dbReference type="SUPFAM" id="SSF75516">
    <property type="entry name" value="Pheromone-binding domain of LuxR-like quorum-sensing transcription factors"/>
    <property type="match status" value="1"/>
</dbReference>
<sequence length="262" mass="30170">MSTAKPKTKKYTRYYMEVRTVKNQLDCPPLKINGAPAPLRQLIEDFENDLHHIGDFTYAYFTTPKARKAKPIIFSNYPDSWLKSYIASNYHLIDPIIKHAWHSITPFFWREARNAVQCVETDDFLKRSAKYQLSSGATFTLHDASGLFAALSLCNAKQQHDFDQRIRDKAADIQMSLIRFHDRLIKTRAPHELFPPTANCKLSSRETDILKWVAMGKAYSEIAEIFSISERTVKFHMSNVSSKLEVRTAKQAVYKAIKMGMV</sequence>
<dbReference type="InterPro" id="IPR036388">
    <property type="entry name" value="WH-like_DNA-bd_sf"/>
</dbReference>